<reference evidence="4 5" key="1">
    <citation type="submission" date="2023-12" db="EMBL/GenBank/DDBJ databases">
        <title>Description of an unclassified Opitutus bacterium of Verrucomicrobiota.</title>
        <authorList>
            <person name="Zhang D.-F."/>
        </authorList>
    </citation>
    <scope>NUCLEOTIDE SEQUENCE [LARGE SCALE GENOMIC DNA]</scope>
    <source>
        <strain evidence="4 5">WL0086</strain>
    </source>
</reference>
<feature type="chain" id="PRO_5045545327" evidence="2">
    <location>
        <begin position="24"/>
        <end position="276"/>
    </location>
</feature>
<dbReference type="Pfam" id="PF07589">
    <property type="entry name" value="PEP-CTERM"/>
    <property type="match status" value="1"/>
</dbReference>
<dbReference type="RefSeq" id="WP_225919212.1">
    <property type="nucleotide sequence ID" value="NZ_CP139781.1"/>
</dbReference>
<keyword evidence="1" id="KW-0472">Membrane</keyword>
<protein>
    <submittedName>
        <fullName evidence="4">PEP-CTERM sorting domain-containing protein</fullName>
    </submittedName>
</protein>
<accession>A0ABZ1C8H7</accession>
<proteinExistence type="predicted"/>
<dbReference type="InterPro" id="IPR013424">
    <property type="entry name" value="Ice-binding_C"/>
</dbReference>
<evidence type="ECO:0000313" key="5">
    <source>
        <dbReference type="Proteomes" id="UP000738431"/>
    </source>
</evidence>
<dbReference type="EMBL" id="CP139781">
    <property type="protein sequence ID" value="WRQ87925.1"/>
    <property type="molecule type" value="Genomic_DNA"/>
</dbReference>
<organism evidence="4 5">
    <name type="scientific">Actomonas aquatica</name>
    <dbReference type="NCBI Taxonomy" id="2866162"/>
    <lineage>
        <taxon>Bacteria</taxon>
        <taxon>Pseudomonadati</taxon>
        <taxon>Verrucomicrobiota</taxon>
        <taxon>Opitutia</taxon>
        <taxon>Opitutales</taxon>
        <taxon>Opitutaceae</taxon>
        <taxon>Actomonas</taxon>
    </lineage>
</organism>
<evidence type="ECO:0000256" key="2">
    <source>
        <dbReference type="SAM" id="SignalP"/>
    </source>
</evidence>
<gene>
    <name evidence="4" type="ORF">K1X11_000795</name>
</gene>
<keyword evidence="1" id="KW-1133">Transmembrane helix</keyword>
<evidence type="ECO:0000259" key="3">
    <source>
        <dbReference type="Pfam" id="PF07589"/>
    </source>
</evidence>
<sequence length="276" mass="28955">MRVSPRFVFTLALCAGLGATAHSQVLVRATSSINLAGSLQVLDTDHTSSSSPAASASSERSDYFYLLPESWGTVNSLQVVYTAFSLTLAGDARGSDITGTSPSNQFGAQTTLDVNVEATDNSILFNPGFASLGAGDTNFHTASFGETIDPVLSSGIQNVNPALLTTRYYLTDALAPSYGNIFAYTEFDAVTGIIDTALAQNPSVQANASFIGTVYLVYEFEASSAFLDAYGDIGTIELNPSMSAVPEPGTYAAMAGAAALGFGIWRRRRTKTLCKG</sequence>
<feature type="transmembrane region" description="Helical" evidence="1">
    <location>
        <begin position="248"/>
        <end position="265"/>
    </location>
</feature>
<feature type="domain" description="Ice-binding protein C-terminal" evidence="3">
    <location>
        <begin position="244"/>
        <end position="268"/>
    </location>
</feature>
<evidence type="ECO:0000256" key="1">
    <source>
        <dbReference type="SAM" id="Phobius"/>
    </source>
</evidence>
<feature type="signal peptide" evidence="2">
    <location>
        <begin position="1"/>
        <end position="23"/>
    </location>
</feature>
<dbReference type="Proteomes" id="UP000738431">
    <property type="component" value="Chromosome"/>
</dbReference>
<name>A0ABZ1C8H7_9BACT</name>
<evidence type="ECO:0000313" key="4">
    <source>
        <dbReference type="EMBL" id="WRQ87925.1"/>
    </source>
</evidence>
<keyword evidence="5" id="KW-1185">Reference proteome</keyword>
<keyword evidence="2" id="KW-0732">Signal</keyword>
<dbReference type="NCBIfam" id="TIGR02595">
    <property type="entry name" value="PEP_CTERM"/>
    <property type="match status" value="1"/>
</dbReference>
<keyword evidence="1" id="KW-0812">Transmembrane</keyword>